<evidence type="ECO:0000256" key="2">
    <source>
        <dbReference type="ARBA" id="ARBA00009936"/>
    </source>
</evidence>
<reference evidence="11 12" key="1">
    <citation type="journal article" date="2011" name="J. Gen. Appl. Microbiol.">
        <title>Draft genome sequencing of the enigmatic yeast Saitoella complicata.</title>
        <authorList>
            <person name="Nishida H."/>
            <person name="Hamamoto M."/>
            <person name="Sugiyama J."/>
        </authorList>
    </citation>
    <scope>NUCLEOTIDE SEQUENCE [LARGE SCALE GENOMIC DNA]</scope>
    <source>
        <strain evidence="11 12">NRRL Y-17804</strain>
    </source>
</reference>
<keyword evidence="5" id="KW-0653">Protein transport</keyword>
<keyword evidence="12" id="KW-1185">Reference proteome</keyword>
<evidence type="ECO:0000259" key="10">
    <source>
        <dbReference type="Pfam" id="PF20671"/>
    </source>
</evidence>
<dbReference type="OMA" id="DEFELWG"/>
<dbReference type="STRING" id="698492.A0A0E9NQD3"/>
<dbReference type="InterPro" id="IPR048320">
    <property type="entry name" value="COG3_N"/>
</dbReference>
<evidence type="ECO:0000256" key="8">
    <source>
        <dbReference type="ARBA" id="ARBA00031339"/>
    </source>
</evidence>
<proteinExistence type="inferred from homology"/>
<dbReference type="AlphaFoldDB" id="A0A0E9NQD3"/>
<dbReference type="RefSeq" id="XP_019027504.1">
    <property type="nucleotide sequence ID" value="XM_019168823.1"/>
</dbReference>
<dbReference type="PANTHER" id="PTHR13302">
    <property type="entry name" value="CONSERVED OLIGOMERIC GOLGI COMPLEX COMPONENT 3"/>
    <property type="match status" value="1"/>
</dbReference>
<dbReference type="OrthoDB" id="296793at2759"/>
<organism evidence="11 12">
    <name type="scientific">Saitoella complicata (strain BCRC 22490 / CBS 7301 / JCM 7358 / NBRC 10748 / NRRL Y-17804)</name>
    <dbReference type="NCBI Taxonomy" id="698492"/>
    <lineage>
        <taxon>Eukaryota</taxon>
        <taxon>Fungi</taxon>
        <taxon>Dikarya</taxon>
        <taxon>Ascomycota</taxon>
        <taxon>Taphrinomycotina</taxon>
        <taxon>Taphrinomycotina incertae sedis</taxon>
        <taxon>Saitoella</taxon>
    </lineage>
</organism>
<evidence type="ECO:0000256" key="7">
    <source>
        <dbReference type="ARBA" id="ARBA00023136"/>
    </source>
</evidence>
<evidence type="ECO:0000256" key="5">
    <source>
        <dbReference type="ARBA" id="ARBA00022927"/>
    </source>
</evidence>
<evidence type="ECO:0000256" key="1">
    <source>
        <dbReference type="ARBA" id="ARBA00004395"/>
    </source>
</evidence>
<dbReference type="Proteomes" id="UP000033140">
    <property type="component" value="Unassembled WGS sequence"/>
</dbReference>
<evidence type="ECO:0000313" key="12">
    <source>
        <dbReference type="Proteomes" id="UP000033140"/>
    </source>
</evidence>
<name>A0A0E9NQD3_SAICN</name>
<dbReference type="GO" id="GO:0017119">
    <property type="term" value="C:Golgi transport complex"/>
    <property type="evidence" value="ECO:0007669"/>
    <property type="project" value="TreeGrafter"/>
</dbReference>
<dbReference type="GO" id="GO:0005801">
    <property type="term" value="C:cis-Golgi network"/>
    <property type="evidence" value="ECO:0007669"/>
    <property type="project" value="InterPro"/>
</dbReference>
<comment type="subcellular location">
    <subcellularLocation>
        <location evidence="1">Golgi apparatus membrane</location>
        <topology evidence="1">Peripheral membrane protein</topology>
    </subcellularLocation>
</comment>
<evidence type="ECO:0000256" key="3">
    <source>
        <dbReference type="ARBA" id="ARBA00020976"/>
    </source>
</evidence>
<dbReference type="GO" id="GO:0007030">
    <property type="term" value="P:Golgi organization"/>
    <property type="evidence" value="ECO:0007669"/>
    <property type="project" value="TreeGrafter"/>
</dbReference>
<dbReference type="GO" id="GO:0006886">
    <property type="term" value="P:intracellular protein transport"/>
    <property type="evidence" value="ECO:0007669"/>
    <property type="project" value="InterPro"/>
</dbReference>
<dbReference type="InterPro" id="IPR048685">
    <property type="entry name" value="COG3_C"/>
</dbReference>
<reference evidence="11 12" key="3">
    <citation type="journal article" date="2015" name="Genome Announc.">
        <title>Draft Genome Sequence of the Archiascomycetous Yeast Saitoella complicata.</title>
        <authorList>
            <person name="Yamauchi K."/>
            <person name="Kondo S."/>
            <person name="Hamamoto M."/>
            <person name="Takahashi Y."/>
            <person name="Ogura Y."/>
            <person name="Hayashi T."/>
            <person name="Nishida H."/>
        </authorList>
    </citation>
    <scope>NUCLEOTIDE SEQUENCE [LARGE SCALE GENOMIC DNA]</scope>
    <source>
        <strain evidence="11 12">NRRL Y-17804</strain>
    </source>
</reference>
<dbReference type="Pfam" id="PF04136">
    <property type="entry name" value="COG3_N"/>
    <property type="match status" value="1"/>
</dbReference>
<dbReference type="GO" id="GO:0006891">
    <property type="term" value="P:intra-Golgi vesicle-mediated transport"/>
    <property type="evidence" value="ECO:0007669"/>
    <property type="project" value="TreeGrafter"/>
</dbReference>
<reference evidence="11 12" key="2">
    <citation type="journal article" date="2014" name="J. Gen. Appl. Microbiol.">
        <title>The early diverging ascomycetous budding yeast Saitoella complicata has three histone deacetylases belonging to the Clr6, Hos2, and Rpd3 lineages.</title>
        <authorList>
            <person name="Nishida H."/>
            <person name="Matsumoto T."/>
            <person name="Kondo S."/>
            <person name="Hamamoto M."/>
            <person name="Yoshikawa H."/>
        </authorList>
    </citation>
    <scope>NUCLEOTIDE SEQUENCE [LARGE SCALE GENOMIC DNA]</scope>
    <source>
        <strain evidence="11 12">NRRL Y-17804</strain>
    </source>
</reference>
<comment type="similarity">
    <text evidence="2">Belongs to the COG3 family.</text>
</comment>
<evidence type="ECO:0000256" key="4">
    <source>
        <dbReference type="ARBA" id="ARBA00022448"/>
    </source>
</evidence>
<evidence type="ECO:0000313" key="11">
    <source>
        <dbReference type="EMBL" id="GAO52087.1"/>
    </source>
</evidence>
<dbReference type="InterPro" id="IPR007265">
    <property type="entry name" value="COG_su3"/>
</dbReference>
<dbReference type="GO" id="GO:0000139">
    <property type="term" value="C:Golgi membrane"/>
    <property type="evidence" value="ECO:0007669"/>
    <property type="project" value="UniProtKB-SubCell"/>
</dbReference>
<keyword evidence="7" id="KW-0472">Membrane</keyword>
<protein>
    <recommendedName>
        <fullName evidence="3">Conserved oligomeric Golgi complex subunit 3</fullName>
    </recommendedName>
    <alternativeName>
        <fullName evidence="8">Component of oligomeric Golgi complex 3</fullName>
    </alternativeName>
</protein>
<keyword evidence="6" id="KW-0333">Golgi apparatus</keyword>
<dbReference type="EMBL" id="BACD03000059">
    <property type="protein sequence ID" value="GAO52087.1"/>
    <property type="molecule type" value="Genomic_DNA"/>
</dbReference>
<feature type="domain" description="Conserved oligomeric Golgi complex subunit 3 C-terminal" evidence="10">
    <location>
        <begin position="275"/>
        <end position="617"/>
    </location>
</feature>
<keyword evidence="4" id="KW-0813">Transport</keyword>
<gene>
    <name evidence="11" type="ORF">G7K_6173-t1</name>
</gene>
<evidence type="ECO:0000259" key="9">
    <source>
        <dbReference type="Pfam" id="PF04136"/>
    </source>
</evidence>
<sequence>MMYDEWAYTAHDQAEQPLQNGGAEALVEEIALPVPDLVRPVTVEPPRADVRKRADTIDTHRQSISLLDDAHTPGWIEELQMAEDDRTFSEWFEGVEDEMALAEEEAYRAYRAELYSSLATCQSLIVDATSSLDLLDSISFGLDQINSRTSTFQQQCEALLDSQTRLMDTADAISTNLQPFTSLDFFMRKLNAPGADFVTAPDFAQMLAELDQSLRFMDDKSDFLDSGAYKARLRHCMTRAMTLIRVYFVNKVKELGSDVQRQLAAPGVSDTTRATLVYTKFRVLGPHLAPLVEHISIRARTHQEYNALLGECFDYYFGLRRQLVNPNVTKRVAEINAAHKDLVSFARSAIGYIKTICVDERVLFRTYARRNGDDSLKAYLQGICAAILEHLKPRAAKEQSLNELCELCTFIQSQYHQGHEGEEVNPFDIIKGSNPEYQNASKGPDFHVLFQPALVDIQRQIILRVRTAISKGIQNYTPTDADLDYPNNLVNTNSSASVLLTPSTPMPKTPKIVEWDYARSPDLGDESRYYLDTGSFVQGWYPTMRNAIALLSRTHGILSSRYFDNLAHEIVRACITSLVKAFTLISTKHSPIDGHLFLIKHLLILKDQVSAFDINAYTEPEPAEYVGLAGAVSEIFSTGASLLSPGIFRRITGVGTDDGTNKPDTRTELDERLRKAVNGLTDFCTTALTAPLSSSSPPAVQLSEFRVKAQSEVPTYEDKFNKYLEDERTTAILLGAIQDGISEAYEKYYQNRVRDGKAGSREEDVWDAAQMLDWLDGIMAHQRTSYIEGDEKMRAGSLGDTSLSALGINT</sequence>
<accession>A0A0E9NQD3</accession>
<dbReference type="Pfam" id="PF20671">
    <property type="entry name" value="COG3_C"/>
    <property type="match status" value="1"/>
</dbReference>
<feature type="domain" description="Conserved oligomeric Golgi complex subunit 3 N-terminal" evidence="9">
    <location>
        <begin position="110"/>
        <end position="254"/>
    </location>
</feature>
<comment type="caution">
    <text evidence="11">The sequence shown here is derived from an EMBL/GenBank/DDBJ whole genome shotgun (WGS) entry which is preliminary data.</text>
</comment>
<evidence type="ECO:0000256" key="6">
    <source>
        <dbReference type="ARBA" id="ARBA00023034"/>
    </source>
</evidence>
<dbReference type="PANTHER" id="PTHR13302:SF8">
    <property type="entry name" value="CONSERVED OLIGOMERIC GOLGI COMPLEX SUBUNIT 3"/>
    <property type="match status" value="1"/>
</dbReference>